<comment type="cofactor">
    <cofactor evidence="1 10">
        <name>FAD</name>
        <dbReference type="ChEBI" id="CHEBI:57692"/>
    </cofactor>
</comment>
<dbReference type="EMBL" id="CAJVCH010080262">
    <property type="protein sequence ID" value="CAG7721512.1"/>
    <property type="molecule type" value="Genomic_DNA"/>
</dbReference>
<dbReference type="FunFam" id="3.50.50.60:FF:000129">
    <property type="entry name" value="Kynurenine 3-monooxygenase"/>
    <property type="match status" value="1"/>
</dbReference>
<sequence>MTSEVVYNLLESPVSIIHSKTPMHLASHSVRVLDLTTCYVSRSPQLHSIVILPAPEFVWVDPTFLGQFGPSIILNYSTASLDPGNLRGGLVGALCACILGKKGHNIDVFEYRADPRSADEKLSRGKSINLALSTRGRATLARAGLEDLIISNGIPMKGRMLHSVTGQQKKVLYDPNGHQCIYSVSRRDLNNVLLTAAEKMPNVKLHFRHKLVSADPAKGKLQLQNREGHQESLIDFEANLLIGADGAHSAMRQQLLKRRRTNFSQTYIEHGYMELSMLPRPDGKHAMEKNYLHIWPRDQFMMIALPNQDGSFTVTLFMPFQNFDEISSPEDVKSFFRKEFPDALDLIGEELLISDFLSSSPSALISIKCSPLHAQRAVLIGDAAHAMVPFYGQGMNAGFEDVLILDDLLDNWDVHGIEKCLANFTETRREDAQAICELAMYNYTEMRHLVNQRGYYLRRLVDQVLNKVFGNGWVPLYNSVTFTRIPYSQCIQKRKWQDEILEKMKNVFVAGTAVALVGVALQYRSNIPFRIEYLGK</sequence>
<dbReference type="UniPathway" id="UPA00253">
    <property type="reaction ID" value="UER00328"/>
</dbReference>
<dbReference type="GO" id="GO:0019805">
    <property type="term" value="P:quinolinate biosynthetic process"/>
    <property type="evidence" value="ECO:0007669"/>
    <property type="project" value="UniProtKB-UniRule"/>
</dbReference>
<evidence type="ECO:0000256" key="9">
    <source>
        <dbReference type="ARBA" id="ARBA00047818"/>
    </source>
</evidence>
<dbReference type="InterPro" id="IPR027545">
    <property type="entry name" value="Kynurenine_monooxygenase"/>
</dbReference>
<name>A0A8J2JMF4_9HEXA</name>
<evidence type="ECO:0000313" key="12">
    <source>
        <dbReference type="EMBL" id="CAG7721512.1"/>
    </source>
</evidence>
<keyword evidence="4 10" id="KW-0274">FAD</keyword>
<comment type="function">
    <text evidence="10">Catalyzes the hydroxylation of L-kynurenine (L-Kyn) to form 3-hydroxy-L-kynurenine (L-3OHKyn). Required for synthesis of quinolinic acid.</text>
</comment>
<evidence type="ECO:0000256" key="10">
    <source>
        <dbReference type="HAMAP-Rule" id="MF_03018"/>
    </source>
</evidence>
<gene>
    <name evidence="12" type="ORF">AFUS01_LOCUS10724</name>
</gene>
<evidence type="ECO:0000256" key="4">
    <source>
        <dbReference type="ARBA" id="ARBA00022827"/>
    </source>
</evidence>
<evidence type="ECO:0000256" key="5">
    <source>
        <dbReference type="ARBA" id="ARBA00022857"/>
    </source>
</evidence>
<dbReference type="PANTHER" id="PTHR46028">
    <property type="entry name" value="KYNURENINE 3-MONOOXYGENASE"/>
    <property type="match status" value="1"/>
</dbReference>
<keyword evidence="2 10" id="KW-0285">Flavoprotein</keyword>
<dbReference type="AlphaFoldDB" id="A0A8J2JMF4"/>
<dbReference type="EC" id="1.14.13.9" evidence="10"/>
<evidence type="ECO:0000256" key="1">
    <source>
        <dbReference type="ARBA" id="ARBA00001974"/>
    </source>
</evidence>
<keyword evidence="6 10" id="KW-0560">Oxidoreductase</keyword>
<comment type="pathway">
    <text evidence="10">Cofactor biosynthesis; NAD(+) biosynthesis; quinolinate from L-kynurenine: step 1/3.</text>
</comment>
<dbReference type="PANTHER" id="PTHR46028:SF2">
    <property type="entry name" value="KYNURENINE 3-MONOOXYGENASE"/>
    <property type="match status" value="1"/>
</dbReference>
<evidence type="ECO:0000313" key="13">
    <source>
        <dbReference type="Proteomes" id="UP000708208"/>
    </source>
</evidence>
<dbReference type="GO" id="GO:0034354">
    <property type="term" value="P:'de novo' NAD+ biosynthetic process from L-tryptophan"/>
    <property type="evidence" value="ECO:0007669"/>
    <property type="project" value="UniProtKB-UniRule"/>
</dbReference>
<dbReference type="GO" id="GO:0004502">
    <property type="term" value="F:kynurenine 3-monooxygenase activity"/>
    <property type="evidence" value="ECO:0007669"/>
    <property type="project" value="UniProtKB-UniRule"/>
</dbReference>
<dbReference type="OrthoDB" id="10053569at2759"/>
<comment type="subcellular location">
    <subcellularLocation>
        <location evidence="10">Mitochondrion</location>
    </subcellularLocation>
    <subcellularLocation>
        <location evidence="10">Membrane</location>
        <topology evidence="10">Multi-pass membrane protein</topology>
    </subcellularLocation>
</comment>
<protein>
    <recommendedName>
        <fullName evidence="10">Kynurenine 3-monooxygenase</fullName>
        <ecNumber evidence="10">1.14.13.9</ecNumber>
    </recommendedName>
    <alternativeName>
        <fullName evidence="10">Kynurenine 3-hydroxylase</fullName>
    </alternativeName>
</protein>
<dbReference type="GO" id="GO:0006569">
    <property type="term" value="P:L-tryptophan catabolic process"/>
    <property type="evidence" value="ECO:0007669"/>
    <property type="project" value="UniProtKB-UniRule"/>
</dbReference>
<comment type="caution">
    <text evidence="12">The sequence shown here is derived from an EMBL/GenBank/DDBJ whole genome shotgun (WGS) entry which is preliminary data.</text>
</comment>
<keyword evidence="5 10" id="KW-0521">NADP</keyword>
<reference evidence="12" key="1">
    <citation type="submission" date="2021-06" db="EMBL/GenBank/DDBJ databases">
        <authorList>
            <person name="Hodson N. C."/>
            <person name="Mongue J. A."/>
            <person name="Jaron S. K."/>
        </authorList>
    </citation>
    <scope>NUCLEOTIDE SEQUENCE</scope>
</reference>
<dbReference type="HAMAP" id="MF_01971">
    <property type="entry name" value="Kynurenine_monooxygenase"/>
    <property type="match status" value="1"/>
</dbReference>
<evidence type="ECO:0000256" key="6">
    <source>
        <dbReference type="ARBA" id="ARBA00023002"/>
    </source>
</evidence>
<proteinExistence type="inferred from homology"/>
<evidence type="ECO:0000259" key="11">
    <source>
        <dbReference type="Pfam" id="PF01494"/>
    </source>
</evidence>
<feature type="domain" description="FAD-binding" evidence="11">
    <location>
        <begin position="88"/>
        <end position="436"/>
    </location>
</feature>
<organism evidence="12 13">
    <name type="scientific">Allacma fusca</name>
    <dbReference type="NCBI Taxonomy" id="39272"/>
    <lineage>
        <taxon>Eukaryota</taxon>
        <taxon>Metazoa</taxon>
        <taxon>Ecdysozoa</taxon>
        <taxon>Arthropoda</taxon>
        <taxon>Hexapoda</taxon>
        <taxon>Collembola</taxon>
        <taxon>Symphypleona</taxon>
        <taxon>Sminthuridae</taxon>
        <taxon>Allacma</taxon>
    </lineage>
</organism>
<dbReference type="GO" id="GO:0005741">
    <property type="term" value="C:mitochondrial outer membrane"/>
    <property type="evidence" value="ECO:0007669"/>
    <property type="project" value="TreeGrafter"/>
</dbReference>
<dbReference type="GO" id="GO:0043420">
    <property type="term" value="P:anthranilate metabolic process"/>
    <property type="evidence" value="ECO:0007669"/>
    <property type="project" value="UniProtKB-UniRule"/>
</dbReference>
<dbReference type="GO" id="GO:0071949">
    <property type="term" value="F:FAD binding"/>
    <property type="evidence" value="ECO:0007669"/>
    <property type="project" value="InterPro"/>
</dbReference>
<evidence type="ECO:0000256" key="3">
    <source>
        <dbReference type="ARBA" id="ARBA00022642"/>
    </source>
</evidence>
<comment type="catalytic activity">
    <reaction evidence="9 10">
        <text>L-kynurenine + NADPH + O2 + H(+) = 3-hydroxy-L-kynurenine + NADP(+) + H2O</text>
        <dbReference type="Rhea" id="RHEA:20545"/>
        <dbReference type="ChEBI" id="CHEBI:15377"/>
        <dbReference type="ChEBI" id="CHEBI:15378"/>
        <dbReference type="ChEBI" id="CHEBI:15379"/>
        <dbReference type="ChEBI" id="CHEBI:57783"/>
        <dbReference type="ChEBI" id="CHEBI:57959"/>
        <dbReference type="ChEBI" id="CHEBI:58125"/>
        <dbReference type="ChEBI" id="CHEBI:58349"/>
        <dbReference type="EC" id="1.14.13.9"/>
    </reaction>
</comment>
<evidence type="ECO:0000256" key="2">
    <source>
        <dbReference type="ARBA" id="ARBA00022630"/>
    </source>
</evidence>
<keyword evidence="3 10" id="KW-0662">Pyridine nucleotide biosynthesis</keyword>
<dbReference type="InterPro" id="IPR002938">
    <property type="entry name" value="FAD-bd"/>
</dbReference>
<evidence type="ECO:0000256" key="7">
    <source>
        <dbReference type="ARBA" id="ARBA00023033"/>
    </source>
</evidence>
<accession>A0A8J2JMF4</accession>
<evidence type="ECO:0000256" key="8">
    <source>
        <dbReference type="ARBA" id="ARBA00023128"/>
    </source>
</evidence>
<keyword evidence="10" id="KW-0472">Membrane</keyword>
<keyword evidence="13" id="KW-1185">Reference proteome</keyword>
<keyword evidence="8 10" id="KW-0496">Mitochondrion</keyword>
<dbReference type="Proteomes" id="UP000708208">
    <property type="component" value="Unassembled WGS sequence"/>
</dbReference>
<dbReference type="Pfam" id="PF01494">
    <property type="entry name" value="FAD_binding_3"/>
    <property type="match status" value="1"/>
</dbReference>
<dbReference type="GO" id="GO:0070189">
    <property type="term" value="P:kynurenine metabolic process"/>
    <property type="evidence" value="ECO:0007669"/>
    <property type="project" value="TreeGrafter"/>
</dbReference>
<keyword evidence="7 10" id="KW-0503">Monooxygenase</keyword>
<comment type="similarity">
    <text evidence="10">Belongs to the aromatic-ring hydroxylase family. KMO subfamily.</text>
</comment>